<accession>A0A150Y3U6</accession>
<dbReference type="AlphaFoldDB" id="A0A150Y3U6"/>
<gene>
    <name evidence="1" type="ORF">AWW67_14295</name>
</gene>
<name>A0A150Y3U6_9BACT</name>
<evidence type="ECO:0008006" key="3">
    <source>
        <dbReference type="Google" id="ProtNLM"/>
    </source>
</evidence>
<sequence>MKEITLKEPDEISAYFRGKIIQEVIEVELRIDVCIGRFFSTKEIDKVIDVIKMFDVSQGMLHTKQLYLSYILNSYYPQILEQFPNFFTQLEEVISIRNRVAHKRYDINNRDFSKLQWHGFNRSKKVNAKEYIIEEKEVKRVLNICSELYVALIYLDVEITNKWKNKGEKN</sequence>
<comment type="caution">
    <text evidence="1">The sequence shown here is derived from an EMBL/GenBank/DDBJ whole genome shotgun (WGS) entry which is preliminary data.</text>
</comment>
<proteinExistence type="predicted"/>
<evidence type="ECO:0000313" key="2">
    <source>
        <dbReference type="Proteomes" id="UP000075663"/>
    </source>
</evidence>
<organism evidence="1 2">
    <name type="scientific">Roseivirga seohaensis</name>
    <dbReference type="NCBI Taxonomy" id="1914963"/>
    <lineage>
        <taxon>Bacteria</taxon>
        <taxon>Pseudomonadati</taxon>
        <taxon>Bacteroidota</taxon>
        <taxon>Cytophagia</taxon>
        <taxon>Cytophagales</taxon>
        <taxon>Roseivirgaceae</taxon>
        <taxon>Roseivirga</taxon>
    </lineage>
</organism>
<dbReference type="RefSeq" id="WP_062299674.1">
    <property type="nucleotide sequence ID" value="NZ_LRPB01000002.1"/>
</dbReference>
<dbReference type="Proteomes" id="UP000075663">
    <property type="component" value="Unassembled WGS sequence"/>
</dbReference>
<reference evidence="1 2" key="1">
    <citation type="submission" date="2016-01" db="EMBL/GenBank/DDBJ databases">
        <title>Genome sequencing of Roseivirga seohaensis SW-152.</title>
        <authorList>
            <person name="Selvaratnam C."/>
            <person name="Thevarajoo S."/>
            <person name="Goh K.M."/>
            <person name="Ee R."/>
            <person name="Chan K.-G."/>
            <person name="Chong C.S."/>
        </authorList>
    </citation>
    <scope>NUCLEOTIDE SEQUENCE [LARGE SCALE GENOMIC DNA]</scope>
    <source>
        <strain evidence="1 2">SW-152</strain>
    </source>
</reference>
<evidence type="ECO:0000313" key="1">
    <source>
        <dbReference type="EMBL" id="KYG85545.1"/>
    </source>
</evidence>
<dbReference type="EMBL" id="LRPB01000002">
    <property type="protein sequence ID" value="KYG85545.1"/>
    <property type="molecule type" value="Genomic_DNA"/>
</dbReference>
<protein>
    <recommendedName>
        <fullName evidence="3">RiboL-PSP-HEPN domain-containing protein</fullName>
    </recommendedName>
</protein>